<evidence type="ECO:0000313" key="2">
    <source>
        <dbReference type="EMBL" id="KZT05075.1"/>
    </source>
</evidence>
<evidence type="ECO:0000259" key="1">
    <source>
        <dbReference type="Pfam" id="PF20209"/>
    </source>
</evidence>
<dbReference type="InterPro" id="IPR046700">
    <property type="entry name" value="DUF6570"/>
</dbReference>
<dbReference type="InParanoid" id="A0A165DKE7"/>
<proteinExistence type="predicted"/>
<dbReference type="GeneID" id="63821651"/>
<sequence length="193" mass="20985">MIANAVGFSQPVHKVYNVLPPPREDLDDILAILFTGPCRPVEADFKRTPLLVRHRAVLDALQWLTLNHEDYTDVDISMSNLHEYPEGVPPVTVLHRLSDGTTPAEALSVHEFDDERGASSGPCPFVVHGLSSADLATMSYQARIATALSFFSGGGGVLGVGHSGTPESIYHNPRLFPGMFPWLFPYGLGGFDN</sequence>
<dbReference type="EMBL" id="KV427632">
    <property type="protein sequence ID" value="KZT05075.1"/>
    <property type="molecule type" value="Genomic_DNA"/>
</dbReference>
<dbReference type="RefSeq" id="XP_040762815.1">
    <property type="nucleotide sequence ID" value="XM_040904621.1"/>
</dbReference>
<dbReference type="AlphaFoldDB" id="A0A165DKE7"/>
<accession>A0A165DKE7</accession>
<name>A0A165DKE7_9APHY</name>
<organism evidence="2 3">
    <name type="scientific">Laetiporus sulphureus 93-53</name>
    <dbReference type="NCBI Taxonomy" id="1314785"/>
    <lineage>
        <taxon>Eukaryota</taxon>
        <taxon>Fungi</taxon>
        <taxon>Dikarya</taxon>
        <taxon>Basidiomycota</taxon>
        <taxon>Agaricomycotina</taxon>
        <taxon>Agaricomycetes</taxon>
        <taxon>Polyporales</taxon>
        <taxon>Laetiporus</taxon>
    </lineage>
</organism>
<feature type="non-terminal residue" evidence="2">
    <location>
        <position position="193"/>
    </location>
</feature>
<reference evidence="2 3" key="1">
    <citation type="journal article" date="2016" name="Mol. Biol. Evol.">
        <title>Comparative Genomics of Early-Diverging Mushroom-Forming Fungi Provides Insights into the Origins of Lignocellulose Decay Capabilities.</title>
        <authorList>
            <person name="Nagy L.G."/>
            <person name="Riley R."/>
            <person name="Tritt A."/>
            <person name="Adam C."/>
            <person name="Daum C."/>
            <person name="Floudas D."/>
            <person name="Sun H."/>
            <person name="Yadav J.S."/>
            <person name="Pangilinan J."/>
            <person name="Larsson K.H."/>
            <person name="Matsuura K."/>
            <person name="Barry K."/>
            <person name="Labutti K."/>
            <person name="Kuo R."/>
            <person name="Ohm R.A."/>
            <person name="Bhattacharya S.S."/>
            <person name="Shirouzu T."/>
            <person name="Yoshinaga Y."/>
            <person name="Martin F.M."/>
            <person name="Grigoriev I.V."/>
            <person name="Hibbett D.S."/>
        </authorList>
    </citation>
    <scope>NUCLEOTIDE SEQUENCE [LARGE SCALE GENOMIC DNA]</scope>
    <source>
        <strain evidence="2 3">93-53</strain>
    </source>
</reference>
<dbReference type="Proteomes" id="UP000076871">
    <property type="component" value="Unassembled WGS sequence"/>
</dbReference>
<dbReference type="STRING" id="1314785.A0A165DKE7"/>
<gene>
    <name evidence="2" type="ORF">LAESUDRAFT_656492</name>
</gene>
<evidence type="ECO:0000313" key="3">
    <source>
        <dbReference type="Proteomes" id="UP000076871"/>
    </source>
</evidence>
<keyword evidence="3" id="KW-1185">Reference proteome</keyword>
<dbReference type="Pfam" id="PF20209">
    <property type="entry name" value="DUF6570"/>
    <property type="match status" value="1"/>
</dbReference>
<feature type="domain" description="DUF6570" evidence="1">
    <location>
        <begin position="1"/>
        <end position="81"/>
    </location>
</feature>
<protein>
    <recommendedName>
        <fullName evidence="1">DUF6570 domain-containing protein</fullName>
    </recommendedName>
</protein>
<dbReference type="OrthoDB" id="3221862at2759"/>